<dbReference type="Proteomes" id="UP001168821">
    <property type="component" value="Unassembled WGS sequence"/>
</dbReference>
<dbReference type="EMBL" id="JALNTZ010000001">
    <property type="protein sequence ID" value="KAJ3666809.1"/>
    <property type="molecule type" value="Genomic_DNA"/>
</dbReference>
<gene>
    <name evidence="1" type="ORF">Zmor_002240</name>
</gene>
<accession>A0AA38JAX7</accession>
<evidence type="ECO:0000313" key="2">
    <source>
        <dbReference type="Proteomes" id="UP001168821"/>
    </source>
</evidence>
<comment type="caution">
    <text evidence="1">The sequence shown here is derived from an EMBL/GenBank/DDBJ whole genome shotgun (WGS) entry which is preliminary data.</text>
</comment>
<dbReference type="AlphaFoldDB" id="A0AA38JAX7"/>
<proteinExistence type="predicted"/>
<evidence type="ECO:0000313" key="1">
    <source>
        <dbReference type="EMBL" id="KAJ3666809.1"/>
    </source>
</evidence>
<sequence>MVFGFKFSEWNFKKTPAICLLEPLSTIVIIRNRMFDQCSILWERVSIEIKLSDFVTGLDDQPDSLFQEEEDGSGERAKTELIFVAFLVALPLVLQ</sequence>
<organism evidence="1 2">
    <name type="scientific">Zophobas morio</name>
    <dbReference type="NCBI Taxonomy" id="2755281"/>
    <lineage>
        <taxon>Eukaryota</taxon>
        <taxon>Metazoa</taxon>
        <taxon>Ecdysozoa</taxon>
        <taxon>Arthropoda</taxon>
        <taxon>Hexapoda</taxon>
        <taxon>Insecta</taxon>
        <taxon>Pterygota</taxon>
        <taxon>Neoptera</taxon>
        <taxon>Endopterygota</taxon>
        <taxon>Coleoptera</taxon>
        <taxon>Polyphaga</taxon>
        <taxon>Cucujiformia</taxon>
        <taxon>Tenebrionidae</taxon>
        <taxon>Zophobas</taxon>
    </lineage>
</organism>
<reference evidence="1" key="1">
    <citation type="journal article" date="2023" name="G3 (Bethesda)">
        <title>Whole genome assemblies of Zophobas morio and Tenebrio molitor.</title>
        <authorList>
            <person name="Kaur S."/>
            <person name="Stinson S.A."/>
            <person name="diCenzo G.C."/>
        </authorList>
    </citation>
    <scope>NUCLEOTIDE SEQUENCE</scope>
    <source>
        <strain evidence="1">QUZm001</strain>
    </source>
</reference>
<protein>
    <submittedName>
        <fullName evidence="1">Uncharacterized protein</fullName>
    </submittedName>
</protein>
<name>A0AA38JAX7_9CUCU</name>
<keyword evidence="2" id="KW-1185">Reference proteome</keyword>